<name>A0A7S9L093_9SPHI</name>
<dbReference type="KEGG" id="pex:IZT61_02065"/>
<dbReference type="RefSeq" id="WP_196099550.1">
    <property type="nucleotide sequence ID" value="NZ_CP064939.1"/>
</dbReference>
<keyword evidence="2" id="KW-1185">Reference proteome</keyword>
<evidence type="ECO:0000313" key="1">
    <source>
        <dbReference type="EMBL" id="QPH40094.1"/>
    </source>
</evidence>
<proteinExistence type="predicted"/>
<organism evidence="1 2">
    <name type="scientific">Pedobacter endophyticus</name>
    <dbReference type="NCBI Taxonomy" id="2789740"/>
    <lineage>
        <taxon>Bacteria</taxon>
        <taxon>Pseudomonadati</taxon>
        <taxon>Bacteroidota</taxon>
        <taxon>Sphingobacteriia</taxon>
        <taxon>Sphingobacteriales</taxon>
        <taxon>Sphingobacteriaceae</taxon>
        <taxon>Pedobacter</taxon>
    </lineage>
</organism>
<protein>
    <submittedName>
        <fullName evidence="1">Uncharacterized protein</fullName>
    </submittedName>
</protein>
<reference evidence="1 2" key="1">
    <citation type="submission" date="2020-11" db="EMBL/GenBank/DDBJ databases">
        <title>Pedobacter endophytica, an endophytic bacteria isolated form Carex pumila.</title>
        <authorList>
            <person name="Peng Y."/>
            <person name="Jiang L."/>
            <person name="Lee J."/>
        </authorList>
    </citation>
    <scope>NUCLEOTIDE SEQUENCE [LARGE SCALE GENOMIC DNA]</scope>
    <source>
        <strain evidence="1 2">JBR3-12</strain>
    </source>
</reference>
<dbReference type="EMBL" id="CP064939">
    <property type="protein sequence ID" value="QPH40094.1"/>
    <property type="molecule type" value="Genomic_DNA"/>
</dbReference>
<evidence type="ECO:0000313" key="2">
    <source>
        <dbReference type="Proteomes" id="UP000594759"/>
    </source>
</evidence>
<dbReference type="Proteomes" id="UP000594759">
    <property type="component" value="Chromosome"/>
</dbReference>
<gene>
    <name evidence="1" type="ORF">IZT61_02065</name>
</gene>
<dbReference type="AlphaFoldDB" id="A0A7S9L093"/>
<accession>A0A7S9L093</accession>
<sequence>MIDIGYPYYFFGSPDSVDIDVMIDHPEASSKEGDSMIAHALKLKFPEIGQWNINIIKIRDGIVAESIPNKGPADGVNNSLYHTYRHHEQPFAFPIDRLVLRNRPLAVVKCVNASILWFKNNERHQEYQERLRPALMSGKWSDSIGLLSELDFETPFTNNAVTNGNIYKSLAFNIGQTLALFDGVELYTKGELANYYPELKPLLMRQGINPHAILNGKLSELHRLISQETFVQKDRHLIEWDNMLIDTKRCVLIKE</sequence>